<keyword evidence="2" id="KW-0540">Nuclease</keyword>
<dbReference type="GO" id="GO:0004553">
    <property type="term" value="F:hydrolase activity, hydrolyzing O-glycosyl compounds"/>
    <property type="evidence" value="ECO:0007669"/>
    <property type="project" value="UniProtKB-ARBA"/>
</dbReference>
<dbReference type="SUPFAM" id="SSF49899">
    <property type="entry name" value="Concanavalin A-like lectins/glucanases"/>
    <property type="match status" value="1"/>
</dbReference>
<evidence type="ECO:0000259" key="1">
    <source>
        <dbReference type="Pfam" id="PF03372"/>
    </source>
</evidence>
<evidence type="ECO:0000313" key="3">
    <source>
        <dbReference type="Proteomes" id="UP000247973"/>
    </source>
</evidence>
<keyword evidence="3" id="KW-1185">Reference proteome</keyword>
<dbReference type="InterPro" id="IPR013320">
    <property type="entry name" value="ConA-like_dom_sf"/>
</dbReference>
<dbReference type="Pfam" id="PF03372">
    <property type="entry name" value="Exo_endo_phos"/>
    <property type="match status" value="1"/>
</dbReference>
<gene>
    <name evidence="2" type="ORF">CLV62_10122</name>
</gene>
<reference evidence="2 3" key="1">
    <citation type="submission" date="2018-03" db="EMBL/GenBank/DDBJ databases">
        <title>Genomic Encyclopedia of Archaeal and Bacterial Type Strains, Phase II (KMG-II): from individual species to whole genera.</title>
        <authorList>
            <person name="Goeker M."/>
        </authorList>
    </citation>
    <scope>NUCLEOTIDE SEQUENCE [LARGE SCALE GENOMIC DNA]</scope>
    <source>
        <strain evidence="2 3">DSM 100214</strain>
    </source>
</reference>
<keyword evidence="2" id="KW-0269">Exonuclease</keyword>
<evidence type="ECO:0000313" key="2">
    <source>
        <dbReference type="EMBL" id="PXV68759.1"/>
    </source>
</evidence>
<dbReference type="Proteomes" id="UP000247973">
    <property type="component" value="Unassembled WGS sequence"/>
</dbReference>
<dbReference type="SUPFAM" id="SSF56219">
    <property type="entry name" value="DNase I-like"/>
    <property type="match status" value="1"/>
</dbReference>
<dbReference type="GO" id="GO:0004527">
    <property type="term" value="F:exonuclease activity"/>
    <property type="evidence" value="ECO:0007669"/>
    <property type="project" value="UniProtKB-KW"/>
</dbReference>
<keyword evidence="2" id="KW-0378">Hydrolase</keyword>
<dbReference type="PANTHER" id="PTHR41349">
    <property type="match status" value="1"/>
</dbReference>
<dbReference type="Gene3D" id="2.60.120.200">
    <property type="match status" value="1"/>
</dbReference>
<dbReference type="PANTHER" id="PTHR41349:SF1">
    <property type="entry name" value="PROTEIN CBG08683"/>
    <property type="match status" value="1"/>
</dbReference>
<dbReference type="InterPro" id="IPR005135">
    <property type="entry name" value="Endo/exonuclease/phosphatase"/>
</dbReference>
<feature type="domain" description="Endonuclease/exonuclease/phosphatase" evidence="1">
    <location>
        <begin position="261"/>
        <end position="514"/>
    </location>
</feature>
<dbReference type="EMBL" id="QICL01000001">
    <property type="protein sequence ID" value="PXV68759.1"/>
    <property type="molecule type" value="Genomic_DNA"/>
</dbReference>
<sequence>MLIVSFLVGLTSAQESFIYKSFDNGSVDFSKVKENLNEAEDSRMAFVPTFSKGLKGLCLDLTSDVAVRLPVALDANETLPYDKSFAMVLWVKTKKNARQGTPIMSNKKVEDKNKAGWMLGTNDRGAWFFNISDGKSTYNYAPTADRQPINDGNWHQIAISVDLDKKEVWFYYDGKNVGIYNVEGLSTARSELATIIGGSDEYNDWSSRREWTAFNGMIDEVKMYNGTLTSSTVKSLYSEFVSTKEKDVKVISPNELKVQVWNIWHGGHRFGEHVGLERVINVLKKENADVIGLIETYGSGEVIADSLGYYFYLISSNLSIMSKYPIDETIKVYKSFNSGGAVLNLGNGNKMAFFDIWLDYLPNMCDLIDDKVNLTDFMKEEHNRRGKEIKAILKQIEPYTLNADNVPVFMVGDFNSGSHLDWNDATKVIHKGRIIKWPASLEMENAKYKDSYREINLNPLTDPGFTWSPLISNSSVKPTCIRDRIDYIYYKGKNIQPYWSKTLDHHPPFWPSDHGSVITYFYLNQNK</sequence>
<accession>A0A2V3PT79</accession>
<dbReference type="InterPro" id="IPR036691">
    <property type="entry name" value="Endo/exonu/phosph_ase_sf"/>
</dbReference>
<dbReference type="Pfam" id="PF13385">
    <property type="entry name" value="Laminin_G_3"/>
    <property type="match status" value="1"/>
</dbReference>
<dbReference type="AlphaFoldDB" id="A0A2V3PT79"/>
<name>A0A2V3PT79_9BACT</name>
<dbReference type="GO" id="GO:0005975">
    <property type="term" value="P:carbohydrate metabolic process"/>
    <property type="evidence" value="ECO:0007669"/>
    <property type="project" value="UniProtKB-ARBA"/>
</dbReference>
<organism evidence="2 3">
    <name type="scientific">Dysgonomonas alginatilytica</name>
    <dbReference type="NCBI Taxonomy" id="1605892"/>
    <lineage>
        <taxon>Bacteria</taxon>
        <taxon>Pseudomonadati</taxon>
        <taxon>Bacteroidota</taxon>
        <taxon>Bacteroidia</taxon>
        <taxon>Bacteroidales</taxon>
        <taxon>Dysgonomonadaceae</taxon>
        <taxon>Dysgonomonas</taxon>
    </lineage>
</organism>
<comment type="caution">
    <text evidence="2">The sequence shown here is derived from an EMBL/GenBank/DDBJ whole genome shotgun (WGS) entry which is preliminary data.</text>
</comment>
<protein>
    <submittedName>
        <fullName evidence="2">Exonuclease III</fullName>
    </submittedName>
</protein>
<proteinExistence type="predicted"/>
<dbReference type="Gene3D" id="3.60.10.10">
    <property type="entry name" value="Endonuclease/exonuclease/phosphatase"/>
    <property type="match status" value="1"/>
</dbReference>